<dbReference type="PANTHER" id="PTHR11017">
    <property type="entry name" value="LEUCINE-RICH REPEAT-CONTAINING PROTEIN"/>
    <property type="match status" value="1"/>
</dbReference>
<evidence type="ECO:0000259" key="8">
    <source>
        <dbReference type="PROSITE" id="PS50104"/>
    </source>
</evidence>
<dbReference type="OrthoDB" id="1030405at2759"/>
<keyword evidence="5" id="KW-0611">Plant defense</keyword>
<comment type="catalytic activity">
    <reaction evidence="7">
        <text>NAD(+) + H2O = ADP-D-ribose + nicotinamide + H(+)</text>
        <dbReference type="Rhea" id="RHEA:16301"/>
        <dbReference type="ChEBI" id="CHEBI:15377"/>
        <dbReference type="ChEBI" id="CHEBI:15378"/>
        <dbReference type="ChEBI" id="CHEBI:17154"/>
        <dbReference type="ChEBI" id="CHEBI:57540"/>
        <dbReference type="ChEBI" id="CHEBI:57967"/>
        <dbReference type="EC" id="3.2.2.6"/>
    </reaction>
    <physiologicalReaction direction="left-to-right" evidence="7">
        <dbReference type="Rhea" id="RHEA:16302"/>
    </physiologicalReaction>
</comment>
<dbReference type="Pfam" id="PF23282">
    <property type="entry name" value="WHD_ROQ1"/>
    <property type="match status" value="1"/>
</dbReference>
<dbReference type="InterPro" id="IPR000157">
    <property type="entry name" value="TIR_dom"/>
</dbReference>
<dbReference type="Gene3D" id="3.40.50.300">
    <property type="entry name" value="P-loop containing nucleotide triphosphate hydrolases"/>
    <property type="match status" value="1"/>
</dbReference>
<dbReference type="FunFam" id="1.10.8.430:FF:000002">
    <property type="entry name" value="Disease resistance protein (TIR-NBS-LRR class)"/>
    <property type="match status" value="1"/>
</dbReference>
<dbReference type="Proteomes" id="UP000029120">
    <property type="component" value="Chromosome 3"/>
</dbReference>
<gene>
    <name evidence="9" type="ordered locus">AALP_Aa3g061500</name>
</gene>
<accession>A0A087H7D0</accession>
<dbReference type="SUPFAM" id="SSF52058">
    <property type="entry name" value="L domain-like"/>
    <property type="match status" value="1"/>
</dbReference>
<keyword evidence="2" id="KW-0433">Leucine-rich repeat</keyword>
<evidence type="ECO:0000256" key="7">
    <source>
        <dbReference type="ARBA" id="ARBA00047304"/>
    </source>
</evidence>
<reference evidence="10" key="1">
    <citation type="journal article" date="2015" name="Nat. Plants">
        <title>Genome expansion of Arabis alpina linked with retrotransposition and reduced symmetric DNA methylation.</title>
        <authorList>
            <person name="Willing E.M."/>
            <person name="Rawat V."/>
            <person name="Mandakova T."/>
            <person name="Maumus F."/>
            <person name="James G.V."/>
            <person name="Nordstroem K.J."/>
            <person name="Becker C."/>
            <person name="Warthmann N."/>
            <person name="Chica C."/>
            <person name="Szarzynska B."/>
            <person name="Zytnicki M."/>
            <person name="Albani M.C."/>
            <person name="Kiefer C."/>
            <person name="Bergonzi S."/>
            <person name="Castaings L."/>
            <person name="Mateos J.L."/>
            <person name="Berns M.C."/>
            <person name="Bujdoso N."/>
            <person name="Piofczyk T."/>
            <person name="de Lorenzo L."/>
            <person name="Barrero-Sicilia C."/>
            <person name="Mateos I."/>
            <person name="Piednoel M."/>
            <person name="Hagmann J."/>
            <person name="Chen-Min-Tao R."/>
            <person name="Iglesias-Fernandez R."/>
            <person name="Schuster S.C."/>
            <person name="Alonso-Blanco C."/>
            <person name="Roudier F."/>
            <person name="Carbonero P."/>
            <person name="Paz-Ares J."/>
            <person name="Davis S.J."/>
            <person name="Pecinka A."/>
            <person name="Quesneville H."/>
            <person name="Colot V."/>
            <person name="Lysak M.A."/>
            <person name="Weigel D."/>
            <person name="Coupland G."/>
            <person name="Schneeberger K."/>
        </authorList>
    </citation>
    <scope>NUCLEOTIDE SEQUENCE [LARGE SCALE GENOMIC DNA]</scope>
    <source>
        <strain evidence="10">cv. Pajares</strain>
    </source>
</reference>
<dbReference type="GO" id="GO:0006952">
    <property type="term" value="P:defense response"/>
    <property type="evidence" value="ECO:0007669"/>
    <property type="project" value="UniProtKB-KW"/>
</dbReference>
<dbReference type="Gene3D" id="1.10.8.430">
    <property type="entry name" value="Helical domain of apoptotic protease-activating factors"/>
    <property type="match status" value="1"/>
</dbReference>
<dbReference type="GO" id="GO:0043531">
    <property type="term" value="F:ADP binding"/>
    <property type="evidence" value="ECO:0007669"/>
    <property type="project" value="InterPro"/>
</dbReference>
<dbReference type="FunFam" id="3.40.50.300:FF:001002">
    <property type="entry name" value="Disease resistance protein (TIR-NBS-LRR class)"/>
    <property type="match status" value="1"/>
</dbReference>
<dbReference type="SUPFAM" id="SSF52200">
    <property type="entry name" value="Toll/Interleukin receptor TIR domain"/>
    <property type="match status" value="1"/>
</dbReference>
<evidence type="ECO:0000256" key="6">
    <source>
        <dbReference type="ARBA" id="ARBA00023027"/>
    </source>
</evidence>
<keyword evidence="10" id="KW-1185">Reference proteome</keyword>
<dbReference type="Gene3D" id="3.80.10.10">
    <property type="entry name" value="Ribonuclease Inhibitor"/>
    <property type="match status" value="2"/>
</dbReference>
<organism evidence="9 10">
    <name type="scientific">Arabis alpina</name>
    <name type="common">Alpine rock-cress</name>
    <dbReference type="NCBI Taxonomy" id="50452"/>
    <lineage>
        <taxon>Eukaryota</taxon>
        <taxon>Viridiplantae</taxon>
        <taxon>Streptophyta</taxon>
        <taxon>Embryophyta</taxon>
        <taxon>Tracheophyta</taxon>
        <taxon>Spermatophyta</taxon>
        <taxon>Magnoliopsida</taxon>
        <taxon>eudicotyledons</taxon>
        <taxon>Gunneridae</taxon>
        <taxon>Pentapetalae</taxon>
        <taxon>rosids</taxon>
        <taxon>malvids</taxon>
        <taxon>Brassicales</taxon>
        <taxon>Brassicaceae</taxon>
        <taxon>Arabideae</taxon>
        <taxon>Arabis</taxon>
    </lineage>
</organism>
<keyword evidence="4" id="KW-0378">Hydrolase</keyword>
<dbReference type="AlphaFoldDB" id="A0A087H7D0"/>
<dbReference type="EMBL" id="CM002871">
    <property type="protein sequence ID" value="KFK38032.1"/>
    <property type="molecule type" value="Genomic_DNA"/>
</dbReference>
<evidence type="ECO:0000256" key="5">
    <source>
        <dbReference type="ARBA" id="ARBA00022821"/>
    </source>
</evidence>
<dbReference type="EC" id="3.2.2.6" evidence="1"/>
<dbReference type="SMART" id="SM00382">
    <property type="entry name" value="AAA"/>
    <property type="match status" value="1"/>
</dbReference>
<dbReference type="PANTHER" id="PTHR11017:SF348">
    <property type="entry name" value="TIR DOMAIN-CONTAINING PROTEIN"/>
    <property type="match status" value="1"/>
</dbReference>
<dbReference type="PROSITE" id="PS50104">
    <property type="entry name" value="TIR"/>
    <property type="match status" value="1"/>
</dbReference>
<dbReference type="GO" id="GO:0061809">
    <property type="term" value="F:NAD+ nucleosidase activity, cyclic ADP-ribose generating"/>
    <property type="evidence" value="ECO:0007669"/>
    <property type="project" value="UniProtKB-EC"/>
</dbReference>
<evidence type="ECO:0000313" key="10">
    <source>
        <dbReference type="Proteomes" id="UP000029120"/>
    </source>
</evidence>
<evidence type="ECO:0000256" key="4">
    <source>
        <dbReference type="ARBA" id="ARBA00022801"/>
    </source>
</evidence>
<dbReference type="Pfam" id="PF07725">
    <property type="entry name" value="LRR_3"/>
    <property type="match status" value="1"/>
</dbReference>
<dbReference type="Gramene" id="KFK38032">
    <property type="protein sequence ID" value="KFK38032"/>
    <property type="gene ID" value="AALP_AA3G061500"/>
</dbReference>
<dbReference type="InterPro" id="IPR027417">
    <property type="entry name" value="P-loop_NTPase"/>
</dbReference>
<name>A0A087H7D0_ARAAL</name>
<dbReference type="SUPFAM" id="SSF52540">
    <property type="entry name" value="P-loop containing nucleoside triphosphate hydrolases"/>
    <property type="match status" value="1"/>
</dbReference>
<dbReference type="eggNOG" id="ENOG502QQ7T">
    <property type="taxonomic scope" value="Eukaryota"/>
</dbReference>
<dbReference type="CDD" id="cd00009">
    <property type="entry name" value="AAA"/>
    <property type="match status" value="1"/>
</dbReference>
<dbReference type="Pfam" id="PF01582">
    <property type="entry name" value="TIR"/>
    <property type="match status" value="1"/>
</dbReference>
<proteinExistence type="predicted"/>
<dbReference type="Gene3D" id="3.40.50.10140">
    <property type="entry name" value="Toll/interleukin-1 receptor homology (TIR) domain"/>
    <property type="match status" value="1"/>
</dbReference>
<dbReference type="InterPro" id="IPR003593">
    <property type="entry name" value="AAA+_ATPase"/>
</dbReference>
<dbReference type="InterPro" id="IPR058192">
    <property type="entry name" value="WHD_ROQ1-like"/>
</dbReference>
<sequence length="921" mass="105009">MFDDQGIERGQTISPALKQAIRESRISIVVLSEKYASSTWCLDELVEIFKCKEDLGQIVMTVFYGVDPSDVRKQTRVFGSVFNKTCSRRTEEERSRWSQTLTDAGNIAGEHFLNWDNESKMIEKIAIDVSNKLNTTISKDFQDMVGIEAHLEKLQPLLQLNHQDGAMVVAIYGPAGIGKTTIARALHSRLSSSFQLTCFMENVSGRYDKSLDDHGLKLSLQEQLLSKILNQNGMKIYHLGAIPERLCDQKVLIILDDVDNLEQLEALADETSWFGPGSRIIITTKDQEVLEQHEINNIYHVGFPTKEEARKILCRYAFRRSLAPDGFQKLVERVTELCSNLPLGLRVIGSTLRGKKEEDWKCILRRLENSLDRKIEGVLRVGYDNLHKDDQFLFLLIAFFFNDQDEDHMMAMLSESNLDVRFGLKTLAYRSLIQKSTEGKIVMHKLLQQVGREAVQRQDQGKRQILIDNDEICDGLEQDFGSGSLMGISVDISTLSNDVYISPTAFKRIRNLRFLSIYKSNKTSFDRYNRVHIPEGMNFPSRLKLLHWEVYPGKCLPLTFSPEYLVELTLKFNDLDKLWEGIQPLTNLKKMSLAVSRNLKELPDLSNALNLEKLDLDWCVSLVEIPSSIRNLQKLKHLKTDSCINLQDVPSDFNLESLESIDMLECCELRKFPEIFKNITSLTMSHSMIEDLPEPVGLWSHLQNLSIYGSDNGPYIERLPNWIKHLHGLEDLYITGCPKLASLPELPGSLRNLTVEDCESLETLMPFPDESAIEGLYFINCLKLGQEAQRVITHQSRDAILPGRNVPEEFGHRAIGNSLTIPLGTGRFRICVVVSPKQQMVEYANLVCRKSCNGFPIEEETIQYIPELQTDYLFIRHSILPDKLESEVLLEFSTTSKDIDVIECGFQILMDKTNTSYESIS</sequence>
<dbReference type="PRINTS" id="PR00364">
    <property type="entry name" value="DISEASERSIST"/>
</dbReference>
<dbReference type="FunFam" id="3.80.10.10:FF:000386">
    <property type="entry name" value="Disease resistance protein RPS4"/>
    <property type="match status" value="1"/>
</dbReference>
<feature type="domain" description="TIR" evidence="8">
    <location>
        <begin position="1"/>
        <end position="133"/>
    </location>
</feature>
<keyword evidence="3" id="KW-0677">Repeat</keyword>
<evidence type="ECO:0000313" key="9">
    <source>
        <dbReference type="EMBL" id="KFK38032.1"/>
    </source>
</evidence>
<dbReference type="GO" id="GO:0007165">
    <property type="term" value="P:signal transduction"/>
    <property type="evidence" value="ECO:0007669"/>
    <property type="project" value="InterPro"/>
</dbReference>
<dbReference type="Pfam" id="PF00931">
    <property type="entry name" value="NB-ARC"/>
    <property type="match status" value="1"/>
</dbReference>
<dbReference type="InterPro" id="IPR044974">
    <property type="entry name" value="Disease_R_plants"/>
</dbReference>
<keyword evidence="6" id="KW-0520">NAD</keyword>
<evidence type="ECO:0000256" key="3">
    <source>
        <dbReference type="ARBA" id="ARBA00022737"/>
    </source>
</evidence>
<dbReference type="InterPro" id="IPR002182">
    <property type="entry name" value="NB-ARC"/>
</dbReference>
<evidence type="ECO:0000256" key="1">
    <source>
        <dbReference type="ARBA" id="ARBA00011982"/>
    </source>
</evidence>
<dbReference type="InterPro" id="IPR032675">
    <property type="entry name" value="LRR_dom_sf"/>
</dbReference>
<dbReference type="InterPro" id="IPR035897">
    <property type="entry name" value="Toll_tir_struct_dom_sf"/>
</dbReference>
<dbReference type="InterPro" id="IPR042197">
    <property type="entry name" value="Apaf_helical"/>
</dbReference>
<dbReference type="FunFam" id="3.40.50.10140:FF:000007">
    <property type="entry name" value="Disease resistance protein (TIR-NBS-LRR class)"/>
    <property type="match status" value="1"/>
</dbReference>
<dbReference type="SMART" id="SM00255">
    <property type="entry name" value="TIR"/>
    <property type="match status" value="1"/>
</dbReference>
<protein>
    <recommendedName>
        <fullName evidence="1">ADP-ribosyl cyclase/cyclic ADP-ribose hydrolase</fullName>
        <ecNumber evidence="1">3.2.2.6</ecNumber>
    </recommendedName>
</protein>
<dbReference type="InterPro" id="IPR011713">
    <property type="entry name" value="Leu-rich_rpt_3"/>
</dbReference>
<evidence type="ECO:0000256" key="2">
    <source>
        <dbReference type="ARBA" id="ARBA00022614"/>
    </source>
</evidence>
<dbReference type="OMA" id="QHEINNI"/>